<dbReference type="OrthoDB" id="272500at2759"/>
<dbReference type="PANTHER" id="PTHR20371">
    <property type="entry name" value="ENOLASE-PHOSPHATASE E1"/>
    <property type="match status" value="1"/>
</dbReference>
<dbReference type="InterPro" id="IPR023943">
    <property type="entry name" value="Enolase-ppase_E1"/>
</dbReference>
<evidence type="ECO:0000256" key="3">
    <source>
        <dbReference type="ARBA" id="ARBA00023167"/>
    </source>
</evidence>
<keyword evidence="2" id="KW-0378">Hydrolase</keyword>
<name>A0A0B1TBN0_OESDE</name>
<dbReference type="InterPro" id="IPR023214">
    <property type="entry name" value="HAD_sf"/>
</dbReference>
<proteinExistence type="predicted"/>
<reference evidence="4 5" key="1">
    <citation type="submission" date="2014-03" db="EMBL/GenBank/DDBJ databases">
        <title>Draft genome of the hookworm Oesophagostomum dentatum.</title>
        <authorList>
            <person name="Mitreva M."/>
        </authorList>
    </citation>
    <scope>NUCLEOTIDE SEQUENCE [LARGE SCALE GENOMIC DNA]</scope>
    <source>
        <strain evidence="4 5">OD-Hann</strain>
    </source>
</reference>
<dbReference type="EMBL" id="KN550885">
    <property type="protein sequence ID" value="KHJ93222.1"/>
    <property type="molecule type" value="Genomic_DNA"/>
</dbReference>
<evidence type="ECO:0000256" key="1">
    <source>
        <dbReference type="ARBA" id="ARBA00022605"/>
    </source>
</evidence>
<dbReference type="GO" id="GO:0043874">
    <property type="term" value="F:acireductone synthase activity"/>
    <property type="evidence" value="ECO:0007669"/>
    <property type="project" value="InterPro"/>
</dbReference>
<keyword evidence="1" id="KW-0028">Amino-acid biosynthesis</keyword>
<dbReference type="InterPro" id="IPR036412">
    <property type="entry name" value="HAD-like_sf"/>
</dbReference>
<dbReference type="SUPFAM" id="SSF56784">
    <property type="entry name" value="HAD-like"/>
    <property type="match status" value="1"/>
</dbReference>
<dbReference type="GO" id="GO:0019509">
    <property type="term" value="P:L-methionine salvage from methylthioadenosine"/>
    <property type="evidence" value="ECO:0007669"/>
    <property type="project" value="InterPro"/>
</dbReference>
<dbReference type="NCBIfam" id="TIGR01691">
    <property type="entry name" value="enolase-ppase"/>
    <property type="match status" value="1"/>
</dbReference>
<sequence>MAFSVGSITIAVLPWLQRKTITLVRDAKEECISDVTHNVRHWITIDKKVTPMKALQGLIWEEAYRKGNVKGHVYPDVLPALKSLSVPTYIYSSGSVLAQKLIFGHSIAGDLTKILSGYFDTNIGLKGDPSSYRKICEQIGCSPSDISYSLWSRKDFGPLVFQRFVPSLLN</sequence>
<dbReference type="GO" id="GO:0000287">
    <property type="term" value="F:magnesium ion binding"/>
    <property type="evidence" value="ECO:0007669"/>
    <property type="project" value="InterPro"/>
</dbReference>
<evidence type="ECO:0000313" key="5">
    <source>
        <dbReference type="Proteomes" id="UP000053660"/>
    </source>
</evidence>
<accession>A0A0B1TBN0</accession>
<gene>
    <name evidence="4" type="ORF">OESDEN_06873</name>
</gene>
<protein>
    <submittedName>
        <fullName evidence="4">Putative 2,3-diketo-5-methylthio-1-phosphopentane phosphatase</fullName>
    </submittedName>
</protein>
<organism evidence="4 5">
    <name type="scientific">Oesophagostomum dentatum</name>
    <name type="common">Nodular worm</name>
    <dbReference type="NCBI Taxonomy" id="61180"/>
    <lineage>
        <taxon>Eukaryota</taxon>
        <taxon>Metazoa</taxon>
        <taxon>Ecdysozoa</taxon>
        <taxon>Nematoda</taxon>
        <taxon>Chromadorea</taxon>
        <taxon>Rhabditida</taxon>
        <taxon>Rhabditina</taxon>
        <taxon>Rhabditomorpha</taxon>
        <taxon>Strongyloidea</taxon>
        <taxon>Strongylidae</taxon>
        <taxon>Oesophagostomum</taxon>
    </lineage>
</organism>
<evidence type="ECO:0000313" key="4">
    <source>
        <dbReference type="EMBL" id="KHJ93222.1"/>
    </source>
</evidence>
<keyword evidence="3" id="KW-0486">Methionine biosynthesis</keyword>
<dbReference type="Proteomes" id="UP000053660">
    <property type="component" value="Unassembled WGS sequence"/>
</dbReference>
<dbReference type="PANTHER" id="PTHR20371:SF1">
    <property type="entry name" value="ENOLASE-PHOSPHATASE E1"/>
    <property type="match status" value="1"/>
</dbReference>
<dbReference type="Gene3D" id="3.40.50.1000">
    <property type="entry name" value="HAD superfamily/HAD-like"/>
    <property type="match status" value="1"/>
</dbReference>
<keyword evidence="5" id="KW-1185">Reference proteome</keyword>
<evidence type="ECO:0000256" key="2">
    <source>
        <dbReference type="ARBA" id="ARBA00022801"/>
    </source>
</evidence>
<dbReference type="AlphaFoldDB" id="A0A0B1TBN0"/>